<dbReference type="InterPro" id="IPR050364">
    <property type="entry name" value="Cytochrome_P450_fung"/>
</dbReference>
<protein>
    <recommendedName>
        <fullName evidence="13">Cytochrome P450</fullName>
    </recommendedName>
</protein>
<evidence type="ECO:0000313" key="11">
    <source>
        <dbReference type="EMBL" id="PFH47240.1"/>
    </source>
</evidence>
<dbReference type="PANTHER" id="PTHR46300">
    <property type="entry name" value="P450, PUTATIVE (EUROFUNG)-RELATED-RELATED"/>
    <property type="match status" value="1"/>
</dbReference>
<dbReference type="InterPro" id="IPR002401">
    <property type="entry name" value="Cyt_P450_E_grp-I"/>
</dbReference>
<reference evidence="11 12" key="1">
    <citation type="submission" date="2014-02" db="EMBL/GenBank/DDBJ databases">
        <title>Transposable element dynamics among asymbiotic and ectomycorrhizal Amanita fungi.</title>
        <authorList>
            <consortium name="DOE Joint Genome Institute"/>
            <person name="Hess J."/>
            <person name="Skrede I."/>
            <person name="Wolfe B."/>
            <person name="LaButti K."/>
            <person name="Ohm R.A."/>
            <person name="Grigoriev I.V."/>
            <person name="Pringle A."/>
        </authorList>
    </citation>
    <scope>NUCLEOTIDE SEQUENCE [LARGE SCALE GENOMIC DNA]</scope>
    <source>
        <strain evidence="11 12">SKay4041</strain>
    </source>
</reference>
<keyword evidence="10" id="KW-0812">Transmembrane</keyword>
<feature type="transmembrane region" description="Helical" evidence="10">
    <location>
        <begin position="62"/>
        <end position="82"/>
    </location>
</feature>
<evidence type="ECO:0000256" key="7">
    <source>
        <dbReference type="ARBA" id="ARBA00023004"/>
    </source>
</evidence>
<dbReference type="InterPro" id="IPR036396">
    <property type="entry name" value="Cyt_P450_sf"/>
</dbReference>
<dbReference type="OrthoDB" id="2789670at2759"/>
<keyword evidence="10" id="KW-1133">Transmembrane helix</keyword>
<evidence type="ECO:0000313" key="12">
    <source>
        <dbReference type="Proteomes" id="UP000242287"/>
    </source>
</evidence>
<dbReference type="GO" id="GO:0004497">
    <property type="term" value="F:monooxygenase activity"/>
    <property type="evidence" value="ECO:0007669"/>
    <property type="project" value="UniProtKB-KW"/>
</dbReference>
<evidence type="ECO:0000256" key="1">
    <source>
        <dbReference type="ARBA" id="ARBA00001971"/>
    </source>
</evidence>
<evidence type="ECO:0000256" key="4">
    <source>
        <dbReference type="ARBA" id="ARBA00022617"/>
    </source>
</evidence>
<keyword evidence="6" id="KW-0560">Oxidoreductase</keyword>
<accession>A0A2A9NHR0</accession>
<keyword evidence="10" id="KW-0472">Membrane</keyword>
<evidence type="ECO:0000256" key="8">
    <source>
        <dbReference type="ARBA" id="ARBA00023033"/>
    </source>
</evidence>
<dbReference type="AlphaFoldDB" id="A0A2A9NHR0"/>
<feature type="binding site" description="axial binding residue" evidence="9">
    <location>
        <position position="357"/>
    </location>
    <ligand>
        <name>heme</name>
        <dbReference type="ChEBI" id="CHEBI:30413"/>
    </ligand>
    <ligandPart>
        <name>Fe</name>
        <dbReference type="ChEBI" id="CHEBI:18248"/>
    </ligandPart>
</feature>
<comment type="similarity">
    <text evidence="3">Belongs to the cytochrome P450 family.</text>
</comment>
<dbReference type="GO" id="GO:0005506">
    <property type="term" value="F:iron ion binding"/>
    <property type="evidence" value="ECO:0007669"/>
    <property type="project" value="InterPro"/>
</dbReference>
<keyword evidence="12" id="KW-1185">Reference proteome</keyword>
<keyword evidence="5 9" id="KW-0479">Metal-binding</keyword>
<organism evidence="11 12">
    <name type="scientific">Amanita thiersii Skay4041</name>
    <dbReference type="NCBI Taxonomy" id="703135"/>
    <lineage>
        <taxon>Eukaryota</taxon>
        <taxon>Fungi</taxon>
        <taxon>Dikarya</taxon>
        <taxon>Basidiomycota</taxon>
        <taxon>Agaricomycotina</taxon>
        <taxon>Agaricomycetes</taxon>
        <taxon>Agaricomycetidae</taxon>
        <taxon>Agaricales</taxon>
        <taxon>Pluteineae</taxon>
        <taxon>Amanitaceae</taxon>
        <taxon>Amanita</taxon>
    </lineage>
</organism>
<evidence type="ECO:0000256" key="10">
    <source>
        <dbReference type="SAM" id="Phobius"/>
    </source>
</evidence>
<evidence type="ECO:0008006" key="13">
    <source>
        <dbReference type="Google" id="ProtNLM"/>
    </source>
</evidence>
<evidence type="ECO:0000256" key="6">
    <source>
        <dbReference type="ARBA" id="ARBA00023002"/>
    </source>
</evidence>
<dbReference type="PANTHER" id="PTHR46300:SF7">
    <property type="entry name" value="P450, PUTATIVE (EUROFUNG)-RELATED"/>
    <property type="match status" value="1"/>
</dbReference>
<sequence length="431" mass="47255">MDLGRDAIGAPCMNISIPILLTNTGQSSSGKREHFSDVFIKHPSSCVVTSDSRSMVVLEFPGVLMGFISAFGALILEIAYGISIADNNDPFITLAEEAVTGVTVAGNPGAFFVDFIPSLKYIPDWFPGSSFKQFAEYYKKVNTTMINKPFDYVRSCLADGTAKPSMATSLLESLPDEDDLKRVEEEIIALNVTGVSYVGSDFPARNESGFSSTVAAGADTTGSAMEIFLLAMAMFPEVQKRAQAEIDIVVGPDRLPSFDDMDSLHYINAIARETMRWLLVVPLGIGHMMTEDDVYDGYHIPKGTIVLGNAWAILHDPEIYPDPYVFKAERFLKDGKFNLDGILDPHEVAFGYRRRICLGKHLSRNSLFITIASVLAVYDILPPLDEDGSPITLKAEVTSGFISRPVWPECVIKPRSVIATELILSSEPQED</sequence>
<keyword evidence="8" id="KW-0503">Monooxygenase</keyword>
<comment type="cofactor">
    <cofactor evidence="1 9">
        <name>heme</name>
        <dbReference type="ChEBI" id="CHEBI:30413"/>
    </cofactor>
</comment>
<keyword evidence="4 9" id="KW-0349">Heme</keyword>
<dbReference type="Proteomes" id="UP000242287">
    <property type="component" value="Unassembled WGS sequence"/>
</dbReference>
<proteinExistence type="inferred from homology"/>
<dbReference type="SUPFAM" id="SSF48264">
    <property type="entry name" value="Cytochrome P450"/>
    <property type="match status" value="1"/>
</dbReference>
<gene>
    <name evidence="11" type="ORF">AMATHDRAFT_6963</name>
</gene>
<dbReference type="InterPro" id="IPR001128">
    <property type="entry name" value="Cyt_P450"/>
</dbReference>
<evidence type="ECO:0000256" key="2">
    <source>
        <dbReference type="ARBA" id="ARBA00005179"/>
    </source>
</evidence>
<dbReference type="CDD" id="cd11065">
    <property type="entry name" value="CYP64-like"/>
    <property type="match status" value="1"/>
</dbReference>
<dbReference type="PRINTS" id="PR00385">
    <property type="entry name" value="P450"/>
</dbReference>
<dbReference type="EMBL" id="KZ302125">
    <property type="protein sequence ID" value="PFH47240.1"/>
    <property type="molecule type" value="Genomic_DNA"/>
</dbReference>
<comment type="pathway">
    <text evidence="2">Secondary metabolite biosynthesis.</text>
</comment>
<dbReference type="GO" id="GO:0016705">
    <property type="term" value="F:oxidoreductase activity, acting on paired donors, with incorporation or reduction of molecular oxygen"/>
    <property type="evidence" value="ECO:0007669"/>
    <property type="project" value="InterPro"/>
</dbReference>
<dbReference type="Gene3D" id="1.10.630.10">
    <property type="entry name" value="Cytochrome P450"/>
    <property type="match status" value="1"/>
</dbReference>
<keyword evidence="7 9" id="KW-0408">Iron</keyword>
<dbReference type="GO" id="GO:0020037">
    <property type="term" value="F:heme binding"/>
    <property type="evidence" value="ECO:0007669"/>
    <property type="project" value="InterPro"/>
</dbReference>
<evidence type="ECO:0000256" key="3">
    <source>
        <dbReference type="ARBA" id="ARBA00010617"/>
    </source>
</evidence>
<dbReference type="STRING" id="703135.A0A2A9NHR0"/>
<evidence type="ECO:0000256" key="9">
    <source>
        <dbReference type="PIRSR" id="PIRSR602401-1"/>
    </source>
</evidence>
<name>A0A2A9NHR0_9AGAR</name>
<evidence type="ECO:0000256" key="5">
    <source>
        <dbReference type="ARBA" id="ARBA00022723"/>
    </source>
</evidence>
<dbReference type="Pfam" id="PF00067">
    <property type="entry name" value="p450"/>
    <property type="match status" value="1"/>
</dbReference>
<dbReference type="PRINTS" id="PR00463">
    <property type="entry name" value="EP450I"/>
</dbReference>